<protein>
    <submittedName>
        <fullName evidence="9">Cell division initiation protein DivIVA</fullName>
    </submittedName>
</protein>
<dbReference type="EMBL" id="UOES01000389">
    <property type="protein sequence ID" value="VAW28354.1"/>
    <property type="molecule type" value="Genomic_DNA"/>
</dbReference>
<reference evidence="9" key="1">
    <citation type="submission" date="2018-06" db="EMBL/GenBank/DDBJ databases">
        <authorList>
            <person name="Zhirakovskaya E."/>
        </authorList>
    </citation>
    <scope>NUCLEOTIDE SEQUENCE</scope>
</reference>
<organism evidence="9">
    <name type="scientific">hydrothermal vent metagenome</name>
    <dbReference type="NCBI Taxonomy" id="652676"/>
    <lineage>
        <taxon>unclassified sequences</taxon>
        <taxon>metagenomes</taxon>
        <taxon>ecological metagenomes</taxon>
    </lineage>
</organism>
<dbReference type="Pfam" id="PF05103">
    <property type="entry name" value="DivIVA"/>
    <property type="match status" value="1"/>
</dbReference>
<comment type="similarity">
    <text evidence="2">Belongs to the DivIVA family.</text>
</comment>
<keyword evidence="6" id="KW-0131">Cell cycle</keyword>
<evidence type="ECO:0000256" key="7">
    <source>
        <dbReference type="SAM" id="Coils"/>
    </source>
</evidence>
<feature type="coiled-coil region" evidence="7">
    <location>
        <begin position="126"/>
        <end position="153"/>
    </location>
</feature>
<evidence type="ECO:0000256" key="3">
    <source>
        <dbReference type="ARBA" id="ARBA00022490"/>
    </source>
</evidence>
<evidence type="ECO:0000256" key="2">
    <source>
        <dbReference type="ARBA" id="ARBA00009008"/>
    </source>
</evidence>
<feature type="compositionally biased region" description="Acidic residues" evidence="8">
    <location>
        <begin position="215"/>
        <end position="228"/>
    </location>
</feature>
<name>A0A3B0V8U4_9ZZZZ</name>
<feature type="region of interest" description="Disordered" evidence="8">
    <location>
        <begin position="192"/>
        <end position="242"/>
    </location>
</feature>
<dbReference type="GO" id="GO:0005737">
    <property type="term" value="C:cytoplasm"/>
    <property type="evidence" value="ECO:0007669"/>
    <property type="project" value="UniProtKB-SubCell"/>
</dbReference>
<dbReference type="PANTHER" id="PTHR35794:SF2">
    <property type="entry name" value="CELL DIVISION PROTEIN DIVIVA"/>
    <property type="match status" value="1"/>
</dbReference>
<gene>
    <name evidence="9" type="ORF">MNBD_BACTEROID06-1737</name>
</gene>
<dbReference type="Gene3D" id="6.10.250.660">
    <property type="match status" value="1"/>
</dbReference>
<sequence length="242" mass="27922">MKITPLEIRKKTFEKQIRGYDKEEVNAFLLSLSHEWENALDQIKNLESQLKKSEADVIKLREVEASLYKTLKTAEDTGANMINQAKKTAELHLKETQMNADGLLNESKSRARSIIDDAELKSRQILDGMDNELKELARVYNMLENHRDDILNELTNLSTITLQRVQKVSDNLKHFDIEKRLAEIRAHSFGIDEKPKKDRPPVIEPTPILEKPEPIEDLIEEDEEEENSEVQPKGGSFFDELD</sequence>
<comment type="subcellular location">
    <subcellularLocation>
        <location evidence="1">Cytoplasm</location>
    </subcellularLocation>
</comment>
<dbReference type="PANTHER" id="PTHR35794">
    <property type="entry name" value="CELL DIVISION PROTEIN DIVIVA"/>
    <property type="match status" value="1"/>
</dbReference>
<evidence type="ECO:0000313" key="9">
    <source>
        <dbReference type="EMBL" id="VAW28354.1"/>
    </source>
</evidence>
<evidence type="ECO:0000256" key="4">
    <source>
        <dbReference type="ARBA" id="ARBA00022618"/>
    </source>
</evidence>
<dbReference type="GO" id="GO:0051301">
    <property type="term" value="P:cell division"/>
    <property type="evidence" value="ECO:0007669"/>
    <property type="project" value="UniProtKB-KW"/>
</dbReference>
<keyword evidence="5 7" id="KW-0175">Coiled coil</keyword>
<keyword evidence="4 9" id="KW-0132">Cell division</keyword>
<accession>A0A3B0V8U4</accession>
<evidence type="ECO:0000256" key="8">
    <source>
        <dbReference type="SAM" id="MobiDB-lite"/>
    </source>
</evidence>
<proteinExistence type="inferred from homology"/>
<evidence type="ECO:0000256" key="5">
    <source>
        <dbReference type="ARBA" id="ARBA00023054"/>
    </source>
</evidence>
<feature type="coiled-coil region" evidence="7">
    <location>
        <begin position="29"/>
        <end position="63"/>
    </location>
</feature>
<dbReference type="NCBIfam" id="TIGR03544">
    <property type="entry name" value="DivI1A_domain"/>
    <property type="match status" value="1"/>
</dbReference>
<dbReference type="InterPro" id="IPR007793">
    <property type="entry name" value="DivIVA_fam"/>
</dbReference>
<feature type="compositionally biased region" description="Basic and acidic residues" evidence="8">
    <location>
        <begin position="192"/>
        <end position="201"/>
    </location>
</feature>
<dbReference type="InterPro" id="IPR019933">
    <property type="entry name" value="DivIVA_domain"/>
</dbReference>
<evidence type="ECO:0000256" key="1">
    <source>
        <dbReference type="ARBA" id="ARBA00004496"/>
    </source>
</evidence>
<dbReference type="AlphaFoldDB" id="A0A3B0V8U4"/>
<evidence type="ECO:0000256" key="6">
    <source>
        <dbReference type="ARBA" id="ARBA00023306"/>
    </source>
</evidence>
<keyword evidence="3" id="KW-0963">Cytoplasm</keyword>